<evidence type="ECO:0000256" key="4">
    <source>
        <dbReference type="ARBA" id="ARBA00022753"/>
    </source>
</evidence>
<reference evidence="9" key="1">
    <citation type="journal article" date="2023" name="bioRxiv">
        <title>Scaffold-level genome assemblies of two parasitoid biocontrol wasps reveal the parthenogenesis mechanism and an associated novel virus.</title>
        <authorList>
            <person name="Inwood S."/>
            <person name="Skelly J."/>
            <person name="Guhlin J."/>
            <person name="Harrop T."/>
            <person name="Goldson S."/>
            <person name="Dearden P."/>
        </authorList>
    </citation>
    <scope>NUCLEOTIDE SEQUENCE</scope>
    <source>
        <strain evidence="9">Lincoln</strain>
        <tissue evidence="9">Whole body</tissue>
    </source>
</reference>
<dbReference type="GO" id="GO:0000813">
    <property type="term" value="C:ESCRT I complex"/>
    <property type="evidence" value="ECO:0007669"/>
    <property type="project" value="UniProtKB-ARBA"/>
</dbReference>
<dbReference type="Proteomes" id="UP001168972">
    <property type="component" value="Unassembled WGS sequence"/>
</dbReference>
<name>A0AA39F4K7_MICHY</name>
<dbReference type="GO" id="GO:0006612">
    <property type="term" value="P:protein targeting to membrane"/>
    <property type="evidence" value="ECO:0007669"/>
    <property type="project" value="TreeGrafter"/>
</dbReference>
<dbReference type="AlphaFoldDB" id="A0AA39F4K7"/>
<reference evidence="9" key="2">
    <citation type="submission" date="2023-03" db="EMBL/GenBank/DDBJ databases">
        <authorList>
            <person name="Inwood S.N."/>
            <person name="Skelly J.G."/>
            <person name="Guhlin J."/>
            <person name="Harrop T.W.R."/>
            <person name="Goldson S.G."/>
            <person name="Dearden P.K."/>
        </authorList>
    </citation>
    <scope>NUCLEOTIDE SEQUENCE</scope>
    <source>
        <strain evidence="9">Lincoln</strain>
        <tissue evidence="9">Whole body</tissue>
    </source>
</reference>
<evidence type="ECO:0000256" key="1">
    <source>
        <dbReference type="ARBA" id="ARBA00004633"/>
    </source>
</evidence>
<evidence type="ECO:0000259" key="8">
    <source>
        <dbReference type="PROSITE" id="PS51314"/>
    </source>
</evidence>
<dbReference type="PANTHER" id="PTHR13678:SF27">
    <property type="entry name" value="LD45836P"/>
    <property type="match status" value="1"/>
</dbReference>
<sequence length="213" mass="24250">MYNPNQEPDIPAALAMLNHLSNSELNELLNDDRKFEEVVKDIKQFKDLETEKEMLMASNRSLAEFNLTQQPKLEEGKKTLEELSETGSALCTRIQEKLDIIKEKSGSMSVDSALELLQAGATEIEEESEKHAEKFLAGELEVEEFLEQFLTRRKLMHLRKVKVDKMRELRRRSSMRASGGYPPSNFPGMAPSVPYPTGPVSMPMPVAPMYRPY</sequence>
<keyword evidence="5 7" id="KW-0653">Protein transport</keyword>
<evidence type="ECO:0000256" key="2">
    <source>
        <dbReference type="ARBA" id="ARBA00007617"/>
    </source>
</evidence>
<dbReference type="PROSITE" id="PS51314">
    <property type="entry name" value="VPS37_C"/>
    <property type="match status" value="1"/>
</dbReference>
<keyword evidence="4" id="KW-0967">Endosome</keyword>
<dbReference type="GO" id="GO:0006623">
    <property type="term" value="P:protein targeting to vacuole"/>
    <property type="evidence" value="ECO:0007669"/>
    <property type="project" value="TreeGrafter"/>
</dbReference>
<feature type="domain" description="VPS37 C-terminal" evidence="8">
    <location>
        <begin position="91"/>
        <end position="180"/>
    </location>
</feature>
<keyword evidence="3 7" id="KW-0813">Transport</keyword>
<keyword evidence="10" id="KW-1185">Reference proteome</keyword>
<dbReference type="GO" id="GO:0031902">
    <property type="term" value="C:late endosome membrane"/>
    <property type="evidence" value="ECO:0007669"/>
    <property type="project" value="UniProtKB-SubCell"/>
</dbReference>
<proteinExistence type="inferred from homology"/>
<accession>A0AA39F4K7</accession>
<dbReference type="Gene3D" id="1.10.287.660">
    <property type="entry name" value="Helix hairpin bin"/>
    <property type="match status" value="1"/>
</dbReference>
<dbReference type="InterPro" id="IPR037202">
    <property type="entry name" value="ESCRT_assembly_dom"/>
</dbReference>
<dbReference type="PANTHER" id="PTHR13678">
    <property type="entry name" value="VACUOLAR PROTEIN SORTING-ASSOCIATED PROTEIN 37"/>
    <property type="match status" value="1"/>
</dbReference>
<gene>
    <name evidence="9" type="ORF">PV327_006584</name>
</gene>
<evidence type="ECO:0000313" key="9">
    <source>
        <dbReference type="EMBL" id="KAK0162840.1"/>
    </source>
</evidence>
<comment type="caution">
    <text evidence="9">The sequence shown here is derived from an EMBL/GenBank/DDBJ whole genome shotgun (WGS) entry which is preliminary data.</text>
</comment>
<evidence type="ECO:0000256" key="5">
    <source>
        <dbReference type="ARBA" id="ARBA00022927"/>
    </source>
</evidence>
<dbReference type="EMBL" id="JAQQBR010001833">
    <property type="protein sequence ID" value="KAK0162840.1"/>
    <property type="molecule type" value="Genomic_DNA"/>
</dbReference>
<dbReference type="SUPFAM" id="SSF140111">
    <property type="entry name" value="Endosomal sorting complex assembly domain"/>
    <property type="match status" value="1"/>
</dbReference>
<dbReference type="Pfam" id="PF07200">
    <property type="entry name" value="Mod_r"/>
    <property type="match status" value="1"/>
</dbReference>
<comment type="function">
    <text evidence="6">Component of the ESCRT-I complex, a regulator of vesicular trafficking process. Required for the sorting of endocytic ubiquitinated cargos into multivesicular bodies. May be involved in cell growth and differentiation.</text>
</comment>
<comment type="subcellular location">
    <subcellularLocation>
        <location evidence="1">Late endosome membrane</location>
        <topology evidence="1">Peripheral membrane protein</topology>
    </subcellularLocation>
</comment>
<evidence type="ECO:0000313" key="10">
    <source>
        <dbReference type="Proteomes" id="UP001168972"/>
    </source>
</evidence>
<comment type="similarity">
    <text evidence="2">Belongs to the VPS37 family.</text>
</comment>
<evidence type="ECO:0000256" key="7">
    <source>
        <dbReference type="PROSITE-ProRule" id="PRU00646"/>
    </source>
</evidence>
<organism evidence="9 10">
    <name type="scientific">Microctonus hyperodae</name>
    <name type="common">Parasitoid wasp</name>
    <dbReference type="NCBI Taxonomy" id="165561"/>
    <lineage>
        <taxon>Eukaryota</taxon>
        <taxon>Metazoa</taxon>
        <taxon>Ecdysozoa</taxon>
        <taxon>Arthropoda</taxon>
        <taxon>Hexapoda</taxon>
        <taxon>Insecta</taxon>
        <taxon>Pterygota</taxon>
        <taxon>Neoptera</taxon>
        <taxon>Endopterygota</taxon>
        <taxon>Hymenoptera</taxon>
        <taxon>Apocrita</taxon>
        <taxon>Ichneumonoidea</taxon>
        <taxon>Braconidae</taxon>
        <taxon>Euphorinae</taxon>
        <taxon>Microctonus</taxon>
    </lineage>
</organism>
<evidence type="ECO:0000256" key="6">
    <source>
        <dbReference type="ARBA" id="ARBA00025010"/>
    </source>
</evidence>
<protein>
    <recommendedName>
        <fullName evidence="8">VPS37 C-terminal domain-containing protein</fullName>
    </recommendedName>
</protein>
<dbReference type="InterPro" id="IPR029012">
    <property type="entry name" value="Helix_hairpin_bin_sf"/>
</dbReference>
<dbReference type="GO" id="GO:0043162">
    <property type="term" value="P:ubiquitin-dependent protein catabolic process via the multivesicular body sorting pathway"/>
    <property type="evidence" value="ECO:0007669"/>
    <property type="project" value="TreeGrafter"/>
</dbReference>
<dbReference type="InterPro" id="IPR009851">
    <property type="entry name" value="Mod_r"/>
</dbReference>
<evidence type="ECO:0000256" key="3">
    <source>
        <dbReference type="ARBA" id="ARBA00022448"/>
    </source>
</evidence>